<dbReference type="GO" id="GO:0003677">
    <property type="term" value="F:DNA binding"/>
    <property type="evidence" value="ECO:0007669"/>
    <property type="project" value="TreeGrafter"/>
</dbReference>
<dbReference type="GO" id="GO:0003712">
    <property type="term" value="F:transcription coregulator activity"/>
    <property type="evidence" value="ECO:0007669"/>
    <property type="project" value="TreeGrafter"/>
</dbReference>
<evidence type="ECO:0000256" key="4">
    <source>
        <dbReference type="ARBA" id="ARBA00022833"/>
    </source>
</evidence>
<keyword evidence="12" id="KW-1185">Reference proteome</keyword>
<keyword evidence="3 8" id="KW-0863">Zinc-finger</keyword>
<evidence type="ECO:0000256" key="7">
    <source>
        <dbReference type="ARBA" id="ARBA00023242"/>
    </source>
</evidence>
<dbReference type="Pfam" id="PF17219">
    <property type="entry name" value="YAF2_RYBP"/>
    <property type="match status" value="1"/>
</dbReference>
<dbReference type="Gene3D" id="4.10.1060.10">
    <property type="entry name" value="Zinc finger, RanBP2-type"/>
    <property type="match status" value="1"/>
</dbReference>
<evidence type="ECO:0000313" key="12">
    <source>
        <dbReference type="Proteomes" id="UP000322234"/>
    </source>
</evidence>
<evidence type="ECO:0000256" key="1">
    <source>
        <dbReference type="ARBA" id="ARBA00004123"/>
    </source>
</evidence>
<dbReference type="InterPro" id="IPR039958">
    <property type="entry name" value="RYBP/YAF2"/>
</dbReference>
<dbReference type="FunFam" id="4.10.1060.10:FF:000009">
    <property type="entry name" value="YY1 associated factor 2"/>
    <property type="match status" value="1"/>
</dbReference>
<dbReference type="PANTHER" id="PTHR12920">
    <property type="entry name" value="RYBP AND YAF2-RELATED"/>
    <property type="match status" value="1"/>
</dbReference>
<keyword evidence="6" id="KW-0804">Transcription</keyword>
<dbReference type="SMART" id="SM00547">
    <property type="entry name" value="ZnF_RBZ"/>
    <property type="match status" value="1"/>
</dbReference>
<dbReference type="EMBL" id="VBQZ03000030">
    <property type="protein sequence ID" value="MXQ86140.1"/>
    <property type="molecule type" value="Genomic_DNA"/>
</dbReference>
<name>A0A6B0R8K4_9CETA</name>
<feature type="compositionally biased region" description="Basic and acidic residues" evidence="9">
    <location>
        <begin position="369"/>
        <end position="391"/>
    </location>
</feature>
<gene>
    <name evidence="11" type="ORF">E5288_WYG002104</name>
</gene>
<dbReference type="GO" id="GO:0045893">
    <property type="term" value="P:positive regulation of DNA-templated transcription"/>
    <property type="evidence" value="ECO:0007669"/>
    <property type="project" value="InterPro"/>
</dbReference>
<feature type="compositionally biased region" description="Basic residues" evidence="9">
    <location>
        <begin position="161"/>
        <end position="174"/>
    </location>
</feature>
<organism evidence="11 12">
    <name type="scientific">Bos mutus</name>
    <name type="common">wild yak</name>
    <dbReference type="NCBI Taxonomy" id="72004"/>
    <lineage>
        <taxon>Eukaryota</taxon>
        <taxon>Metazoa</taxon>
        <taxon>Chordata</taxon>
        <taxon>Craniata</taxon>
        <taxon>Vertebrata</taxon>
        <taxon>Euteleostomi</taxon>
        <taxon>Mammalia</taxon>
        <taxon>Eutheria</taxon>
        <taxon>Laurasiatheria</taxon>
        <taxon>Artiodactyla</taxon>
        <taxon>Ruminantia</taxon>
        <taxon>Pecora</taxon>
        <taxon>Bovidae</taxon>
        <taxon>Bovinae</taxon>
        <taxon>Bos</taxon>
    </lineage>
</organism>
<feature type="region of interest" description="Disordered" evidence="9">
    <location>
        <begin position="18"/>
        <end position="44"/>
    </location>
</feature>
<evidence type="ECO:0000256" key="9">
    <source>
        <dbReference type="SAM" id="MobiDB-lite"/>
    </source>
</evidence>
<dbReference type="Proteomes" id="UP000322234">
    <property type="component" value="Unassembled WGS sequence"/>
</dbReference>
<feature type="compositionally biased region" description="Low complexity" evidence="9">
    <location>
        <begin position="472"/>
        <end position="497"/>
    </location>
</feature>
<dbReference type="Pfam" id="PF00641">
    <property type="entry name" value="Zn_ribbon_RanBP"/>
    <property type="match status" value="1"/>
</dbReference>
<accession>A0A6B0R8K4</accession>
<evidence type="ECO:0000256" key="3">
    <source>
        <dbReference type="ARBA" id="ARBA00022771"/>
    </source>
</evidence>
<feature type="region of interest" description="Disordered" evidence="9">
    <location>
        <begin position="152"/>
        <end position="312"/>
    </location>
</feature>
<comment type="caution">
    <text evidence="11">The sequence shown here is derived from an EMBL/GenBank/DDBJ whole genome shotgun (WGS) entry which is preliminary data.</text>
</comment>
<dbReference type="PROSITE" id="PS01358">
    <property type="entry name" value="ZF_RANBP2_1"/>
    <property type="match status" value="1"/>
</dbReference>
<feature type="region of interest" description="Disordered" evidence="9">
    <location>
        <begin position="465"/>
        <end position="521"/>
    </location>
</feature>
<dbReference type="PROSITE" id="PS50199">
    <property type="entry name" value="ZF_RANBP2_2"/>
    <property type="match status" value="1"/>
</dbReference>
<dbReference type="InterPro" id="IPR001876">
    <property type="entry name" value="Znf_RanBP2"/>
</dbReference>
<proteinExistence type="predicted"/>
<evidence type="ECO:0000256" key="6">
    <source>
        <dbReference type="ARBA" id="ARBA00023163"/>
    </source>
</evidence>
<protein>
    <recommendedName>
        <fullName evidence="10">RanBP2-type domain-containing protein</fullName>
    </recommendedName>
</protein>
<reference evidence="11" key="1">
    <citation type="submission" date="2019-10" db="EMBL/GenBank/DDBJ databases">
        <title>The sequence and de novo assembly of the wild yak genome.</title>
        <authorList>
            <person name="Liu Y."/>
        </authorList>
    </citation>
    <scope>NUCLEOTIDE SEQUENCE [LARGE SCALE GENOMIC DNA]</scope>
    <source>
        <strain evidence="11">WY2019</strain>
    </source>
</reference>
<sequence>MVTHMGIAVRTKGATGLKPSITSAATGRKCKHQEQATGESVSGPKASDFLESMQEITPITGPLALHIPKLQLQQCRRVSFSPMVLAHVACLLWQELTVTWDHKLDVLGQRTSLSLRGPHDAVKKDHLKFHLCHLPQAPSKTDSSLLRQGLGKGLRGGLSTRGRKFTRGRYKALRGRGAEGSGGTRAKRGPASSGGTASLEALRASRRLKAPPARANCAQLLPRGGFGARGPATALRGGRAGAKAQTPRSSPQVRPLPAPAAALPGAPPPPTVRGSTARARRLQGAGGGARSPPPVPPLGPEKGGPKRQAKPAADEGFWDCSVCTFRNSAEAFKCSICDVRKGTSTRKPRINSQLVAQQVAQQYATPPPPKKEKKEKVEKQDKEKPEKDKEISPSVTKKNTNKKTKPKSDILKDPPSEVNSIQSANATTKTSETNHTSRPRLKNVDRSTAQQLAVTVGNVTVIITDFKEKTRSSSTSSSTVTSSAGSEQQNQSSSGSESTDKGSSRSSTPKGDMSAVNDESF</sequence>
<evidence type="ECO:0000259" key="10">
    <source>
        <dbReference type="PROSITE" id="PS50199"/>
    </source>
</evidence>
<evidence type="ECO:0000256" key="8">
    <source>
        <dbReference type="PROSITE-ProRule" id="PRU00322"/>
    </source>
</evidence>
<feature type="domain" description="RanBP2-type" evidence="10">
    <location>
        <begin position="314"/>
        <end position="343"/>
    </location>
</feature>
<dbReference type="GO" id="GO:0008270">
    <property type="term" value="F:zinc ion binding"/>
    <property type="evidence" value="ECO:0007669"/>
    <property type="project" value="UniProtKB-KW"/>
</dbReference>
<dbReference type="InterPro" id="IPR036443">
    <property type="entry name" value="Znf_RanBP2_sf"/>
</dbReference>
<dbReference type="AlphaFoldDB" id="A0A6B0R8K4"/>
<comment type="subcellular location">
    <subcellularLocation>
        <location evidence="1">Nucleus</location>
    </subcellularLocation>
</comment>
<feature type="region of interest" description="Disordered" evidence="9">
    <location>
        <begin position="358"/>
        <end position="448"/>
    </location>
</feature>
<feature type="compositionally biased region" description="Basic and acidic residues" evidence="9">
    <location>
        <begin position="406"/>
        <end position="415"/>
    </location>
</feature>
<dbReference type="PANTHER" id="PTHR12920:SF3">
    <property type="entry name" value="RING1 AND YY1-BINDING PROTEIN"/>
    <property type="match status" value="1"/>
</dbReference>
<keyword evidence="2" id="KW-0479">Metal-binding</keyword>
<evidence type="ECO:0000313" key="11">
    <source>
        <dbReference type="EMBL" id="MXQ86140.1"/>
    </source>
</evidence>
<evidence type="ECO:0000256" key="2">
    <source>
        <dbReference type="ARBA" id="ARBA00022723"/>
    </source>
</evidence>
<feature type="compositionally biased region" description="Polar residues" evidence="9">
    <location>
        <begin position="417"/>
        <end position="436"/>
    </location>
</feature>
<evidence type="ECO:0000256" key="5">
    <source>
        <dbReference type="ARBA" id="ARBA00023015"/>
    </source>
</evidence>
<keyword evidence="4" id="KW-0862">Zinc</keyword>
<keyword evidence="5" id="KW-0805">Transcription regulation</keyword>
<dbReference type="SUPFAM" id="SSF90209">
    <property type="entry name" value="Ran binding protein zinc finger-like"/>
    <property type="match status" value="1"/>
</dbReference>
<keyword evidence="7" id="KW-0539">Nucleus</keyword>
<dbReference type="GO" id="GO:0005634">
    <property type="term" value="C:nucleus"/>
    <property type="evidence" value="ECO:0007669"/>
    <property type="project" value="UniProtKB-SubCell"/>
</dbReference>
<dbReference type="InterPro" id="IPR033774">
    <property type="entry name" value="YAF2_RYBP"/>
</dbReference>